<reference evidence="3" key="1">
    <citation type="submission" date="2025-08" db="UniProtKB">
        <authorList>
            <consortium name="RefSeq"/>
        </authorList>
    </citation>
    <scope>IDENTIFICATION</scope>
</reference>
<dbReference type="PANTHER" id="PTHR33527:SF14">
    <property type="entry name" value="OS07G0274300 PROTEIN"/>
    <property type="match status" value="1"/>
</dbReference>
<dbReference type="OMA" id="ANEIGVC"/>
<protein>
    <submittedName>
        <fullName evidence="3">Uncharacterized protein LOC104594993</fullName>
    </submittedName>
</protein>
<dbReference type="KEGG" id="nnu:104594993"/>
<feature type="compositionally biased region" description="Polar residues" evidence="1">
    <location>
        <begin position="235"/>
        <end position="250"/>
    </location>
</feature>
<dbReference type="Proteomes" id="UP000189703">
    <property type="component" value="Unplaced"/>
</dbReference>
<name>A0A1U7ZKX6_NELNU</name>
<dbReference type="GeneID" id="104594993"/>
<dbReference type="OrthoDB" id="1882251at2759"/>
<proteinExistence type="predicted"/>
<sequence length="342" mass="37684">MDRPITLDELRCFHALDRELYSRMVFSMRRDITQSMQVIALWLWLEDVGYPNIIHKMLSLPDAVVNAVADEAVQCLNCIDANVAPPPPAQSSACSTDMPLTLGLMNQDISLQFFHDNRLTAIRGIAKALNDVCVRAFDDVVQAALANAAQLTAAPVHGARPPPVGEGVNVGATMMTPLPGAELPAVNSLHPLIRSFAGRIGDPRLVAVGEADNVVQLSSAVYPHQPLVRLDEEPSNLNPNAQSWNSTSTEEVPPDDRTMFITFSKGYPLSEREVIDFFKSNYGDCIEAIRMQEVPPSMQPLFARLVFRSASTIAMILDGKDKVKFVINGKHVWARIFVPKRN</sequence>
<evidence type="ECO:0000313" key="3">
    <source>
        <dbReference type="RefSeq" id="XP_010253844.1"/>
    </source>
</evidence>
<evidence type="ECO:0000313" key="2">
    <source>
        <dbReference type="Proteomes" id="UP000189703"/>
    </source>
</evidence>
<dbReference type="PANTHER" id="PTHR33527">
    <property type="entry name" value="OS07G0274300 PROTEIN"/>
    <property type="match status" value="1"/>
</dbReference>
<feature type="region of interest" description="Disordered" evidence="1">
    <location>
        <begin position="230"/>
        <end position="252"/>
    </location>
</feature>
<gene>
    <name evidence="3" type="primary">LOC104594993</name>
</gene>
<evidence type="ECO:0000256" key="1">
    <source>
        <dbReference type="SAM" id="MobiDB-lite"/>
    </source>
</evidence>
<dbReference type="eggNOG" id="ENOG502QW2W">
    <property type="taxonomic scope" value="Eukaryota"/>
</dbReference>
<organism evidence="2 3">
    <name type="scientific">Nelumbo nucifera</name>
    <name type="common">Sacred lotus</name>
    <dbReference type="NCBI Taxonomy" id="4432"/>
    <lineage>
        <taxon>Eukaryota</taxon>
        <taxon>Viridiplantae</taxon>
        <taxon>Streptophyta</taxon>
        <taxon>Embryophyta</taxon>
        <taxon>Tracheophyta</taxon>
        <taxon>Spermatophyta</taxon>
        <taxon>Magnoliopsida</taxon>
        <taxon>Proteales</taxon>
        <taxon>Nelumbonaceae</taxon>
        <taxon>Nelumbo</taxon>
    </lineage>
</organism>
<accession>A0A1U7ZKX6</accession>
<dbReference type="RefSeq" id="XP_010253844.1">
    <property type="nucleotide sequence ID" value="XM_010255542.1"/>
</dbReference>
<keyword evidence="2" id="KW-1185">Reference proteome</keyword>
<dbReference type="AlphaFoldDB" id="A0A1U7ZKX6"/>